<name>A0A5B7GXZ7_PORTR</name>
<proteinExistence type="predicted"/>
<organism evidence="1 2">
    <name type="scientific">Portunus trituberculatus</name>
    <name type="common">Swimming crab</name>
    <name type="synonym">Neptunus trituberculatus</name>
    <dbReference type="NCBI Taxonomy" id="210409"/>
    <lineage>
        <taxon>Eukaryota</taxon>
        <taxon>Metazoa</taxon>
        <taxon>Ecdysozoa</taxon>
        <taxon>Arthropoda</taxon>
        <taxon>Crustacea</taxon>
        <taxon>Multicrustacea</taxon>
        <taxon>Malacostraca</taxon>
        <taxon>Eumalacostraca</taxon>
        <taxon>Eucarida</taxon>
        <taxon>Decapoda</taxon>
        <taxon>Pleocyemata</taxon>
        <taxon>Brachyura</taxon>
        <taxon>Eubrachyura</taxon>
        <taxon>Portunoidea</taxon>
        <taxon>Portunidae</taxon>
        <taxon>Portuninae</taxon>
        <taxon>Portunus</taxon>
    </lineage>
</organism>
<keyword evidence="2" id="KW-1185">Reference proteome</keyword>
<evidence type="ECO:0000313" key="1">
    <source>
        <dbReference type="EMBL" id="MPC62469.1"/>
    </source>
</evidence>
<gene>
    <name evidence="1" type="ORF">E2C01_056554</name>
</gene>
<accession>A0A5B7GXZ7</accession>
<dbReference type="EMBL" id="VSRR010019717">
    <property type="protein sequence ID" value="MPC62469.1"/>
    <property type="molecule type" value="Genomic_DNA"/>
</dbReference>
<dbReference type="Proteomes" id="UP000324222">
    <property type="component" value="Unassembled WGS sequence"/>
</dbReference>
<dbReference type="AlphaFoldDB" id="A0A5B7GXZ7"/>
<comment type="caution">
    <text evidence="1">The sequence shown here is derived from an EMBL/GenBank/DDBJ whole genome shotgun (WGS) entry which is preliminary data.</text>
</comment>
<protein>
    <submittedName>
        <fullName evidence="1">Uncharacterized protein</fullName>
    </submittedName>
</protein>
<sequence>MGPRESNFGTVAGLHETLTWRVHEMVAWKAHDTMTWKGRWRGVEQGNKQRSLFSSILSFGSKTL</sequence>
<reference evidence="1 2" key="1">
    <citation type="submission" date="2019-05" db="EMBL/GenBank/DDBJ databases">
        <title>Another draft genome of Portunus trituberculatus and its Hox gene families provides insights of decapod evolution.</title>
        <authorList>
            <person name="Jeong J.-H."/>
            <person name="Song I."/>
            <person name="Kim S."/>
            <person name="Choi T."/>
            <person name="Kim D."/>
            <person name="Ryu S."/>
            <person name="Kim W."/>
        </authorList>
    </citation>
    <scope>NUCLEOTIDE SEQUENCE [LARGE SCALE GENOMIC DNA]</scope>
    <source>
        <tissue evidence="1">Muscle</tissue>
    </source>
</reference>
<evidence type="ECO:0000313" key="2">
    <source>
        <dbReference type="Proteomes" id="UP000324222"/>
    </source>
</evidence>